<proteinExistence type="predicted"/>
<gene>
    <name evidence="2" type="ORF">T11_5208</name>
    <name evidence="1" type="ORF">T11_5344</name>
</gene>
<organism evidence="2 3">
    <name type="scientific">Trichinella zimbabwensis</name>
    <dbReference type="NCBI Taxonomy" id="268475"/>
    <lineage>
        <taxon>Eukaryota</taxon>
        <taxon>Metazoa</taxon>
        <taxon>Ecdysozoa</taxon>
        <taxon>Nematoda</taxon>
        <taxon>Enoplea</taxon>
        <taxon>Dorylaimia</taxon>
        <taxon>Trichinellida</taxon>
        <taxon>Trichinellidae</taxon>
        <taxon>Trichinella</taxon>
    </lineage>
</organism>
<name>A0A0V1GNT7_9BILA</name>
<evidence type="ECO:0000313" key="2">
    <source>
        <dbReference type="EMBL" id="KRY99860.1"/>
    </source>
</evidence>
<protein>
    <submittedName>
        <fullName evidence="2">Uncharacterized protein</fullName>
    </submittedName>
</protein>
<dbReference type="EMBL" id="JYDP01000733">
    <property type="protein sequence ID" value="KRY99692.1"/>
    <property type="molecule type" value="Genomic_DNA"/>
</dbReference>
<accession>A0A0V1GNT7</accession>
<dbReference type="AlphaFoldDB" id="A0A0V1GNT7"/>
<sequence length="35" mass="3874">MELQLSGEKHGSFDQTAASLIMLLRNQADSLITVR</sequence>
<dbReference type="Proteomes" id="UP000055024">
    <property type="component" value="Unassembled WGS sequence"/>
</dbReference>
<keyword evidence="3" id="KW-1185">Reference proteome</keyword>
<evidence type="ECO:0000313" key="1">
    <source>
        <dbReference type="EMBL" id="KRY99692.1"/>
    </source>
</evidence>
<dbReference type="EMBL" id="JYDP01000668">
    <property type="protein sequence ID" value="KRY99860.1"/>
    <property type="molecule type" value="Genomic_DNA"/>
</dbReference>
<comment type="caution">
    <text evidence="2">The sequence shown here is derived from an EMBL/GenBank/DDBJ whole genome shotgun (WGS) entry which is preliminary data.</text>
</comment>
<reference evidence="2 3" key="1">
    <citation type="submission" date="2015-01" db="EMBL/GenBank/DDBJ databases">
        <title>Evolution of Trichinella species and genotypes.</title>
        <authorList>
            <person name="Korhonen P.K."/>
            <person name="Edoardo P."/>
            <person name="Giuseppe L.R."/>
            <person name="Gasser R.B."/>
        </authorList>
    </citation>
    <scope>NUCLEOTIDE SEQUENCE [LARGE SCALE GENOMIC DNA]</scope>
    <source>
        <strain evidence="2">ISS1029</strain>
    </source>
</reference>
<evidence type="ECO:0000313" key="3">
    <source>
        <dbReference type="Proteomes" id="UP000055024"/>
    </source>
</evidence>